<reference evidence="2 3" key="1">
    <citation type="journal article" date="2013" name="Int. J. Syst. Evol. Microbiol.">
        <title>Ilumatobacter nonamiense sp. nov. and Ilumatobacter coccineum sp. nov., isolated from seashore sand.</title>
        <authorList>
            <person name="Matsumoto A."/>
            <person name="Kasai H."/>
            <person name="Matsuo Y."/>
            <person name="Shizuri Y."/>
            <person name="Ichikawa N."/>
            <person name="Fujita N."/>
            <person name="Omura S."/>
            <person name="Takahashi Y."/>
        </authorList>
    </citation>
    <scope>NUCLEOTIDE SEQUENCE [LARGE SCALE GENOMIC DNA]</scope>
    <source>
        <strain evidence="3">NBRC 103263 / KCTC 29153 / YM16-304</strain>
    </source>
</reference>
<name>A0A6C7E8C3_ILUCY</name>
<protein>
    <recommendedName>
        <fullName evidence="4">DUF4267 domain-containing protein</fullName>
    </recommendedName>
</protein>
<dbReference type="AlphaFoldDB" id="A0A6C7E8C3"/>
<keyword evidence="1" id="KW-1133">Transmembrane helix</keyword>
<feature type="transmembrane region" description="Helical" evidence="1">
    <location>
        <begin position="53"/>
        <end position="74"/>
    </location>
</feature>
<feature type="transmembrane region" description="Helical" evidence="1">
    <location>
        <begin position="112"/>
        <end position="132"/>
    </location>
</feature>
<dbReference type="Proteomes" id="UP000011863">
    <property type="component" value="Chromosome"/>
</dbReference>
<proteinExistence type="predicted"/>
<evidence type="ECO:0008006" key="4">
    <source>
        <dbReference type="Google" id="ProtNLM"/>
    </source>
</evidence>
<sequence>MTLQRWKRIALGYLAVVTGQIGLWALLAPRSFYDDFPGLGRAWVSVDGPYNEHLVRDVGALNLAILAVFVIAWLRLDRNSVTLAGVVALVWGVPHASYHVVNTDGLGSGDLVASLLGLGLFALLGAGLLWAARRSDEPTADAVAATTVAS</sequence>
<gene>
    <name evidence="2" type="ORF">YM304_26530</name>
</gene>
<keyword evidence="1" id="KW-0812">Transmembrane</keyword>
<dbReference type="RefSeq" id="WP_015442214.1">
    <property type="nucleotide sequence ID" value="NC_020520.1"/>
</dbReference>
<evidence type="ECO:0000256" key="1">
    <source>
        <dbReference type="SAM" id="Phobius"/>
    </source>
</evidence>
<dbReference type="KEGG" id="aym:YM304_26530"/>
<keyword evidence="1" id="KW-0472">Membrane</keyword>
<keyword evidence="3" id="KW-1185">Reference proteome</keyword>
<feature type="transmembrane region" description="Helical" evidence="1">
    <location>
        <begin position="12"/>
        <end position="33"/>
    </location>
</feature>
<organism evidence="2 3">
    <name type="scientific">Ilumatobacter coccineus (strain NBRC 103263 / KCTC 29153 / YM16-304)</name>
    <dbReference type="NCBI Taxonomy" id="1313172"/>
    <lineage>
        <taxon>Bacteria</taxon>
        <taxon>Bacillati</taxon>
        <taxon>Actinomycetota</taxon>
        <taxon>Acidimicrobiia</taxon>
        <taxon>Acidimicrobiales</taxon>
        <taxon>Ilumatobacteraceae</taxon>
        <taxon>Ilumatobacter</taxon>
    </lineage>
</organism>
<dbReference type="EMBL" id="AP012057">
    <property type="protein sequence ID" value="BAN02967.1"/>
    <property type="molecule type" value="Genomic_DNA"/>
</dbReference>
<accession>A0A6C7E8C3</accession>
<feature type="transmembrane region" description="Helical" evidence="1">
    <location>
        <begin position="81"/>
        <end position="100"/>
    </location>
</feature>
<evidence type="ECO:0000313" key="2">
    <source>
        <dbReference type="EMBL" id="BAN02967.1"/>
    </source>
</evidence>
<evidence type="ECO:0000313" key="3">
    <source>
        <dbReference type="Proteomes" id="UP000011863"/>
    </source>
</evidence>